<name>A0A662ZB87_9GAMM</name>
<evidence type="ECO:0000313" key="8">
    <source>
        <dbReference type="EMBL" id="SFK07617.1"/>
    </source>
</evidence>
<dbReference type="Gene3D" id="1.20.1250.20">
    <property type="entry name" value="MFS general substrate transporter like domains"/>
    <property type="match status" value="2"/>
</dbReference>
<keyword evidence="2" id="KW-1003">Cell membrane</keyword>
<sequence length="396" mass="42098">MDIKGLIALAFGTLGLGITEYVAMGLLPYLSADFSVTIAQAGHAISAYALGVAIGAFMIIFMRKLRLKSILLILILIHLFGNALTCVVDNFNYLLISRFIAGLPHGCFFGVGSIIAQRLVKAGKGTSAVAIMTAGMTVANVFGVPLGTALANSLSWRVIFIIVAVWALFVLLSAVLWIRDVGGIEDRGFKNQFTFMKTKSPWLVLGATMFGNAGIFCMMSYVSPLLTDLGSVSLEYVPAVMVCMGIFMVAFNLISGKLCDHFTPGIVASYCQLCAVVLLLIIALLGQYNALIITLICLNAGLLFAISSPEQVAILHTAPAGLLVAASCVQAAFNLGNAIGAYAGGIPFTFDLSIRLVTVIGAALALIGFVSLFVYARKYEKTAMKEYFEMTGMSSK</sequence>
<dbReference type="InterPro" id="IPR011701">
    <property type="entry name" value="MFS"/>
</dbReference>
<dbReference type="InterPro" id="IPR050189">
    <property type="entry name" value="MFS_Efflux_Transporters"/>
</dbReference>
<evidence type="ECO:0000256" key="1">
    <source>
        <dbReference type="ARBA" id="ARBA00004651"/>
    </source>
</evidence>
<feature type="transmembrane region" description="Helical" evidence="6">
    <location>
        <begin position="41"/>
        <end position="62"/>
    </location>
</feature>
<feature type="transmembrane region" description="Helical" evidence="6">
    <location>
        <begin position="290"/>
        <end position="306"/>
    </location>
</feature>
<dbReference type="OrthoDB" id="9788453at2"/>
<feature type="transmembrane region" description="Helical" evidence="6">
    <location>
        <begin position="69"/>
        <end position="88"/>
    </location>
</feature>
<accession>A0A662ZB87</accession>
<keyword evidence="3 6" id="KW-0812">Transmembrane</keyword>
<feature type="transmembrane region" description="Helical" evidence="6">
    <location>
        <begin position="266"/>
        <end position="284"/>
    </location>
</feature>
<dbReference type="AlphaFoldDB" id="A0A662ZB87"/>
<evidence type="ECO:0000256" key="4">
    <source>
        <dbReference type="ARBA" id="ARBA00022989"/>
    </source>
</evidence>
<evidence type="ECO:0000256" key="2">
    <source>
        <dbReference type="ARBA" id="ARBA00022475"/>
    </source>
</evidence>
<feature type="transmembrane region" description="Helical" evidence="6">
    <location>
        <begin position="200"/>
        <end position="222"/>
    </location>
</feature>
<dbReference type="PROSITE" id="PS50850">
    <property type="entry name" value="MFS"/>
    <property type="match status" value="1"/>
</dbReference>
<dbReference type="EMBL" id="FOSF01000021">
    <property type="protein sequence ID" value="SFK07617.1"/>
    <property type="molecule type" value="Genomic_DNA"/>
</dbReference>
<proteinExistence type="predicted"/>
<dbReference type="InterPro" id="IPR020846">
    <property type="entry name" value="MFS_dom"/>
</dbReference>
<dbReference type="InterPro" id="IPR036259">
    <property type="entry name" value="MFS_trans_sf"/>
</dbReference>
<feature type="transmembrane region" description="Helical" evidence="6">
    <location>
        <begin position="7"/>
        <end position="29"/>
    </location>
</feature>
<keyword evidence="5 6" id="KW-0472">Membrane</keyword>
<keyword evidence="4 6" id="KW-1133">Transmembrane helix</keyword>
<evidence type="ECO:0000313" key="9">
    <source>
        <dbReference type="Proteomes" id="UP000243374"/>
    </source>
</evidence>
<dbReference type="GO" id="GO:0022857">
    <property type="term" value="F:transmembrane transporter activity"/>
    <property type="evidence" value="ECO:0007669"/>
    <property type="project" value="InterPro"/>
</dbReference>
<comment type="subcellular location">
    <subcellularLocation>
        <location evidence="1">Cell membrane</location>
        <topology evidence="1">Multi-pass membrane protein</topology>
    </subcellularLocation>
</comment>
<feature type="domain" description="Major facilitator superfamily (MFS) profile" evidence="7">
    <location>
        <begin position="5"/>
        <end position="380"/>
    </location>
</feature>
<evidence type="ECO:0000256" key="5">
    <source>
        <dbReference type="ARBA" id="ARBA00023136"/>
    </source>
</evidence>
<dbReference type="CDD" id="cd17324">
    <property type="entry name" value="MFS_NepI_like"/>
    <property type="match status" value="1"/>
</dbReference>
<gene>
    <name evidence="8" type="ORF">SAMN04487865_10217</name>
</gene>
<evidence type="ECO:0000259" key="7">
    <source>
        <dbReference type="PROSITE" id="PS50850"/>
    </source>
</evidence>
<dbReference type="Pfam" id="PF07690">
    <property type="entry name" value="MFS_1"/>
    <property type="match status" value="1"/>
</dbReference>
<evidence type="ECO:0000256" key="6">
    <source>
        <dbReference type="SAM" id="Phobius"/>
    </source>
</evidence>
<dbReference type="RefSeq" id="WP_074840536.1">
    <property type="nucleotide sequence ID" value="NZ_CP047056.1"/>
</dbReference>
<feature type="transmembrane region" description="Helical" evidence="6">
    <location>
        <begin position="94"/>
        <end position="116"/>
    </location>
</feature>
<keyword evidence="9" id="KW-1185">Reference proteome</keyword>
<feature type="transmembrane region" description="Helical" evidence="6">
    <location>
        <begin position="353"/>
        <end position="375"/>
    </location>
</feature>
<reference evidence="8 9" key="1">
    <citation type="submission" date="2016-10" db="EMBL/GenBank/DDBJ databases">
        <authorList>
            <person name="Varghese N."/>
            <person name="Submissions S."/>
        </authorList>
    </citation>
    <scope>NUCLEOTIDE SEQUENCE [LARGE SCALE GENOMIC DNA]</scope>
    <source>
        <strain evidence="8 9">22B</strain>
    </source>
</reference>
<organism evidence="8 9">
    <name type="scientific">Succinivibrio dextrinosolvens</name>
    <dbReference type="NCBI Taxonomy" id="83771"/>
    <lineage>
        <taxon>Bacteria</taxon>
        <taxon>Pseudomonadati</taxon>
        <taxon>Pseudomonadota</taxon>
        <taxon>Gammaproteobacteria</taxon>
        <taxon>Aeromonadales</taxon>
        <taxon>Succinivibrionaceae</taxon>
        <taxon>Succinivibrio</taxon>
    </lineage>
</organism>
<feature type="transmembrane region" description="Helical" evidence="6">
    <location>
        <begin position="313"/>
        <end position="333"/>
    </location>
</feature>
<dbReference type="PANTHER" id="PTHR43124">
    <property type="entry name" value="PURINE EFFLUX PUMP PBUE"/>
    <property type="match status" value="1"/>
</dbReference>
<evidence type="ECO:0000256" key="3">
    <source>
        <dbReference type="ARBA" id="ARBA00022692"/>
    </source>
</evidence>
<feature type="transmembrane region" description="Helical" evidence="6">
    <location>
        <begin position="234"/>
        <end position="254"/>
    </location>
</feature>
<dbReference type="Proteomes" id="UP000243374">
    <property type="component" value="Unassembled WGS sequence"/>
</dbReference>
<feature type="transmembrane region" description="Helical" evidence="6">
    <location>
        <begin position="128"/>
        <end position="150"/>
    </location>
</feature>
<feature type="transmembrane region" description="Helical" evidence="6">
    <location>
        <begin position="156"/>
        <end position="179"/>
    </location>
</feature>
<protein>
    <submittedName>
        <fullName evidence="8">MFS transporter, DHA1 family, arabinose polymer transporter</fullName>
    </submittedName>
</protein>
<dbReference type="GO" id="GO:0005886">
    <property type="term" value="C:plasma membrane"/>
    <property type="evidence" value="ECO:0007669"/>
    <property type="project" value="UniProtKB-SubCell"/>
</dbReference>
<dbReference type="SUPFAM" id="SSF103473">
    <property type="entry name" value="MFS general substrate transporter"/>
    <property type="match status" value="1"/>
</dbReference>
<dbReference type="PANTHER" id="PTHR43124:SF6">
    <property type="entry name" value="TRANSPORTER ARAJ-RELATED"/>
    <property type="match status" value="1"/>
</dbReference>